<dbReference type="AlphaFoldDB" id="A0A4S3MQK3"/>
<keyword evidence="2" id="KW-0964">Secreted</keyword>
<dbReference type="GO" id="GO:0005576">
    <property type="term" value="C:extracellular region"/>
    <property type="evidence" value="ECO:0007669"/>
    <property type="project" value="UniProtKB-SubCell"/>
</dbReference>
<feature type="compositionally biased region" description="Basic and acidic residues" evidence="3">
    <location>
        <begin position="262"/>
        <end position="274"/>
    </location>
</feature>
<keyword evidence="5" id="KW-1185">Reference proteome</keyword>
<dbReference type="Proteomes" id="UP000309450">
    <property type="component" value="Unassembled WGS sequence"/>
</dbReference>
<dbReference type="InterPro" id="IPR001343">
    <property type="entry name" value="Hemolysn_Ca-bd"/>
</dbReference>
<comment type="subcellular location">
    <subcellularLocation>
        <location evidence="1">Secreted</location>
    </subcellularLocation>
</comment>
<dbReference type="Gene3D" id="2.150.10.10">
    <property type="entry name" value="Serralysin-like metalloprotease, C-terminal"/>
    <property type="match status" value="5"/>
</dbReference>
<dbReference type="GO" id="GO:0005509">
    <property type="term" value="F:calcium ion binding"/>
    <property type="evidence" value="ECO:0007669"/>
    <property type="project" value="InterPro"/>
</dbReference>
<dbReference type="PROSITE" id="PS00330">
    <property type="entry name" value="HEMOLYSIN_CALCIUM"/>
    <property type="match status" value="3"/>
</dbReference>
<dbReference type="PRINTS" id="PR00313">
    <property type="entry name" value="CABNDNGRPT"/>
</dbReference>
<evidence type="ECO:0000256" key="1">
    <source>
        <dbReference type="ARBA" id="ARBA00004613"/>
    </source>
</evidence>
<dbReference type="InterPro" id="IPR011049">
    <property type="entry name" value="Serralysin-like_metalloprot_C"/>
</dbReference>
<name>A0A4S3MQK3_9RHOB</name>
<evidence type="ECO:0000313" key="4">
    <source>
        <dbReference type="EMBL" id="THD84810.1"/>
    </source>
</evidence>
<reference evidence="4 5" key="1">
    <citation type="submission" date="2019-04" db="EMBL/GenBank/DDBJ databases">
        <title>Draft genome sequence of Gemmobacter aestuarii sp. nov.</title>
        <authorList>
            <person name="Hameed A."/>
            <person name="Lin S.-Y."/>
            <person name="Shahina M."/>
            <person name="Lai W.-A."/>
            <person name="Young C.-C."/>
        </authorList>
    </citation>
    <scope>NUCLEOTIDE SEQUENCE [LARGE SCALE GENOMIC DNA]</scope>
    <source>
        <strain evidence="4 5">CC-PW-75</strain>
    </source>
</reference>
<accession>A0A4S3MQK3</accession>
<dbReference type="PANTHER" id="PTHR38340:SF1">
    <property type="entry name" value="S-LAYER PROTEIN"/>
    <property type="match status" value="1"/>
</dbReference>
<dbReference type="Pfam" id="PF00353">
    <property type="entry name" value="HemolysinCabind"/>
    <property type="match status" value="8"/>
</dbReference>
<organism evidence="4 5">
    <name type="scientific">Aliigemmobacter aestuarii</name>
    <dbReference type="NCBI Taxonomy" id="1445661"/>
    <lineage>
        <taxon>Bacteria</taxon>
        <taxon>Pseudomonadati</taxon>
        <taxon>Pseudomonadota</taxon>
        <taxon>Alphaproteobacteria</taxon>
        <taxon>Rhodobacterales</taxon>
        <taxon>Paracoccaceae</taxon>
        <taxon>Aliigemmobacter</taxon>
    </lineage>
</organism>
<dbReference type="EMBL" id="SSND01000001">
    <property type="protein sequence ID" value="THD84810.1"/>
    <property type="molecule type" value="Genomic_DNA"/>
</dbReference>
<dbReference type="OrthoDB" id="7624131at2"/>
<feature type="region of interest" description="Disordered" evidence="3">
    <location>
        <begin position="261"/>
        <end position="281"/>
    </location>
</feature>
<dbReference type="InterPro" id="IPR050557">
    <property type="entry name" value="RTX_toxin/Mannuronan_C5-epim"/>
</dbReference>
<sequence length="885" mass="87729">MARFRLSAGPDRLIGGANIADRFILSTPGHLTGADTIKGGAGAGDQLVIRAGMTLGAAAFQKVAGIEAILINTASPVALTLVNRLTAFSALPVFTVTGGGGGDTINAGAITNRALLMNGRGGNDILTGGARADVIRPGSGNDRASGGAGDDRFEITAADLTSADLLDGGIGSADTLRVLAGGVLAPTALTGLRGIERIDLTALGSANLSLLLPGTLAPTSGAQVTLIGTAGANSFAAALASISVNLIGGLGNDTLTGGAANDRLDGGDGNDRLNGRGGNDQLFGGSGNDTLSGGAANDLIAIGSGTDVADGGEGNDTYLVAAGDLSADDLIADESGTGDVLRGTGTAAIVISAAIADRITGIESIVLGAGADRLTLTDTLIASHDAAFLTVDGGAGNDSITAAAMTVLAGGRGLLLRGGDGIDTLIGGLGNDTIDGGTGTGLYDGGSGNDRFLIRRTEMLLAPTVNGGAGNEDEIVFNGGGAITAAHQANVTGIERFVLSDEGMSLALAGSATAATNVFAFTVIGGTGDDLIDLTGSTKRTQVVAGHGDDTVLGSAFRDTIEGGRGIDRLEGGGEADQFIFAAGELTGADTVSGGAGFDSLEIGLAPGQFMGPTAFTGVSGIDRLWLQPTGEGATVILPANLLLQSDLSTLNVTSSGSFGIRIDARLVTGGGIRLDGANGADTLYGSSGSESLVGNAGNDDLIGGPGGDSIFLGTGETTLDRAIYTSITDGTIDINGTLSAGQLAMADTVNGTEFVNNFIVVSRVAFGLLDATTWFVGAAQDISLNFSAARLTGVSIAGDAFGSLTAVRNAVGSRLADNDPTENEGLILVITGASATRFGVYYFEDRDQNSTVDAADLLHLLAIGTGEGPTFGGNSGFRLTSDLF</sequence>
<proteinExistence type="predicted"/>
<dbReference type="PANTHER" id="PTHR38340">
    <property type="entry name" value="S-LAYER PROTEIN"/>
    <property type="match status" value="1"/>
</dbReference>
<gene>
    <name evidence="4" type="ORF">E7811_03530</name>
</gene>
<evidence type="ECO:0000256" key="2">
    <source>
        <dbReference type="ARBA" id="ARBA00022525"/>
    </source>
</evidence>
<comment type="caution">
    <text evidence="4">The sequence shown here is derived from an EMBL/GenBank/DDBJ whole genome shotgun (WGS) entry which is preliminary data.</text>
</comment>
<protein>
    <submittedName>
        <fullName evidence="4">Calcium-binding protein</fullName>
    </submittedName>
</protein>
<dbReference type="RefSeq" id="WP_136393189.1">
    <property type="nucleotide sequence ID" value="NZ_SSND01000001.1"/>
</dbReference>
<dbReference type="SUPFAM" id="SSF51120">
    <property type="entry name" value="beta-Roll"/>
    <property type="match status" value="5"/>
</dbReference>
<evidence type="ECO:0000313" key="5">
    <source>
        <dbReference type="Proteomes" id="UP000309450"/>
    </source>
</evidence>
<dbReference type="InterPro" id="IPR018511">
    <property type="entry name" value="Hemolysin-typ_Ca-bd_CS"/>
</dbReference>
<evidence type="ECO:0000256" key="3">
    <source>
        <dbReference type="SAM" id="MobiDB-lite"/>
    </source>
</evidence>